<dbReference type="Proteomes" id="UP001164539">
    <property type="component" value="Chromosome 8"/>
</dbReference>
<dbReference type="EMBL" id="CM051401">
    <property type="protein sequence ID" value="KAJ4712395.1"/>
    <property type="molecule type" value="Genomic_DNA"/>
</dbReference>
<evidence type="ECO:0000313" key="1">
    <source>
        <dbReference type="EMBL" id="KAJ4712395.1"/>
    </source>
</evidence>
<comment type="caution">
    <text evidence="1">The sequence shown here is derived from an EMBL/GenBank/DDBJ whole genome shotgun (WGS) entry which is preliminary data.</text>
</comment>
<sequence length="145" mass="16311">MSTCSNEIIFHYLAPVRRGDSQHSPLASVVIVYLKHSLVDEYPVILREDTTIRQTGLKIISCIILSTIMARRDSISCNSVAKHLVNSDIYPQMTLRSPRVCSLSTVFDVLIQKRFWFPEVADSSISVGRTSPNPQPSFSVQSENR</sequence>
<keyword evidence="2" id="KW-1185">Reference proteome</keyword>
<protein>
    <submittedName>
        <fullName evidence="1">Uncharacterized protein</fullName>
    </submittedName>
</protein>
<reference evidence="1 2" key="1">
    <citation type="journal article" date="2023" name="Science">
        <title>Complex scaffold remodeling in plant triterpene biosynthesis.</title>
        <authorList>
            <person name="De La Pena R."/>
            <person name="Hodgson H."/>
            <person name="Liu J.C."/>
            <person name="Stephenson M.J."/>
            <person name="Martin A.C."/>
            <person name="Owen C."/>
            <person name="Harkess A."/>
            <person name="Leebens-Mack J."/>
            <person name="Jimenez L.E."/>
            <person name="Osbourn A."/>
            <person name="Sattely E.S."/>
        </authorList>
    </citation>
    <scope>NUCLEOTIDE SEQUENCE [LARGE SCALE GENOMIC DNA]</scope>
    <source>
        <strain evidence="2">cv. JPN11</strain>
        <tissue evidence="1">Leaf</tissue>
    </source>
</reference>
<name>A0ACC1XQ07_MELAZ</name>
<accession>A0ACC1XQ07</accession>
<evidence type="ECO:0000313" key="2">
    <source>
        <dbReference type="Proteomes" id="UP001164539"/>
    </source>
</evidence>
<organism evidence="1 2">
    <name type="scientific">Melia azedarach</name>
    <name type="common">Chinaberry tree</name>
    <dbReference type="NCBI Taxonomy" id="155640"/>
    <lineage>
        <taxon>Eukaryota</taxon>
        <taxon>Viridiplantae</taxon>
        <taxon>Streptophyta</taxon>
        <taxon>Embryophyta</taxon>
        <taxon>Tracheophyta</taxon>
        <taxon>Spermatophyta</taxon>
        <taxon>Magnoliopsida</taxon>
        <taxon>eudicotyledons</taxon>
        <taxon>Gunneridae</taxon>
        <taxon>Pentapetalae</taxon>
        <taxon>rosids</taxon>
        <taxon>malvids</taxon>
        <taxon>Sapindales</taxon>
        <taxon>Meliaceae</taxon>
        <taxon>Melia</taxon>
    </lineage>
</organism>
<gene>
    <name evidence="1" type="ORF">OWV82_014644</name>
</gene>
<proteinExistence type="predicted"/>